<evidence type="ECO:0000313" key="3">
    <source>
        <dbReference type="Proteomes" id="UP000574067"/>
    </source>
</evidence>
<dbReference type="PANTHER" id="PTHR46230">
    <property type="match status" value="1"/>
</dbReference>
<dbReference type="GO" id="GO:0016226">
    <property type="term" value="P:iron-sulfur cluster assembly"/>
    <property type="evidence" value="ECO:0007669"/>
    <property type="project" value="TreeGrafter"/>
</dbReference>
<dbReference type="EMBL" id="JABBFW010000003">
    <property type="protein sequence ID" value="NML14472.1"/>
    <property type="molecule type" value="Genomic_DNA"/>
</dbReference>
<dbReference type="AlphaFoldDB" id="A0A848F4Z5"/>
<gene>
    <name evidence="2" type="ORF">HHL10_05720</name>
</gene>
<dbReference type="InterPro" id="IPR002634">
    <property type="entry name" value="BolA"/>
</dbReference>
<dbReference type="Proteomes" id="UP000574067">
    <property type="component" value="Unassembled WGS sequence"/>
</dbReference>
<keyword evidence="3" id="KW-1185">Reference proteome</keyword>
<dbReference type="RefSeq" id="WP_169159391.1">
    <property type="nucleotide sequence ID" value="NZ_JABBFW010000003.1"/>
</dbReference>
<name>A0A848F4Z5_9BURK</name>
<reference evidence="2 3" key="1">
    <citation type="submission" date="2020-04" db="EMBL/GenBank/DDBJ databases">
        <title>Azohydromonas sp. isolated from soil.</title>
        <authorList>
            <person name="Dahal R.H."/>
        </authorList>
    </citation>
    <scope>NUCLEOTIDE SEQUENCE [LARGE SCALE GENOMIC DNA]</scope>
    <source>
        <strain evidence="2 3">G-1-1-14</strain>
    </source>
</reference>
<evidence type="ECO:0000313" key="2">
    <source>
        <dbReference type="EMBL" id="NML14472.1"/>
    </source>
</evidence>
<dbReference type="Pfam" id="PF01722">
    <property type="entry name" value="BolA"/>
    <property type="match status" value="1"/>
</dbReference>
<proteinExistence type="inferred from homology"/>
<dbReference type="SUPFAM" id="SSF82657">
    <property type="entry name" value="BolA-like"/>
    <property type="match status" value="1"/>
</dbReference>
<accession>A0A848F4Z5</accession>
<protein>
    <submittedName>
        <fullName evidence="2">BolA family transcriptional regulator</fullName>
    </submittedName>
</protein>
<dbReference type="InterPro" id="IPR036065">
    <property type="entry name" value="BolA-like_sf"/>
</dbReference>
<dbReference type="Gene3D" id="3.30.300.90">
    <property type="entry name" value="BolA-like"/>
    <property type="match status" value="1"/>
</dbReference>
<sequence length="89" mass="9498">MAVTAQDIEAALREALAPQQLQVIDDSHQHIGHAGAGEGSHFTVRITSERFAGLRGVARHRLVYHALASLMPAGIHALAIQARSPDEAN</sequence>
<dbReference type="PIRSF" id="PIRSF003113">
    <property type="entry name" value="BolA"/>
    <property type="match status" value="1"/>
</dbReference>
<organism evidence="2 3">
    <name type="scientific">Azohydromonas caseinilytica</name>
    <dbReference type="NCBI Taxonomy" id="2728836"/>
    <lineage>
        <taxon>Bacteria</taxon>
        <taxon>Pseudomonadati</taxon>
        <taxon>Pseudomonadota</taxon>
        <taxon>Betaproteobacteria</taxon>
        <taxon>Burkholderiales</taxon>
        <taxon>Sphaerotilaceae</taxon>
        <taxon>Azohydromonas</taxon>
    </lineage>
</organism>
<dbReference type="PANTHER" id="PTHR46230:SF7">
    <property type="entry name" value="BOLA-LIKE PROTEIN 1"/>
    <property type="match status" value="1"/>
</dbReference>
<evidence type="ECO:0000256" key="1">
    <source>
        <dbReference type="RuleBase" id="RU003860"/>
    </source>
</evidence>
<comment type="caution">
    <text evidence="2">The sequence shown here is derived from an EMBL/GenBank/DDBJ whole genome shotgun (WGS) entry which is preliminary data.</text>
</comment>
<comment type="similarity">
    <text evidence="1">Belongs to the BolA/IbaG family.</text>
</comment>